<feature type="compositionally biased region" description="Pro residues" evidence="1">
    <location>
        <begin position="76"/>
        <end position="92"/>
    </location>
</feature>
<comment type="caution">
    <text evidence="3">The sequence shown here is derived from an EMBL/GenBank/DDBJ whole genome shotgun (WGS) entry which is preliminary data.</text>
</comment>
<proteinExistence type="predicted"/>
<evidence type="ECO:0000313" key="4">
    <source>
        <dbReference type="Proteomes" id="UP001328107"/>
    </source>
</evidence>
<evidence type="ECO:0000256" key="1">
    <source>
        <dbReference type="SAM" id="MobiDB-lite"/>
    </source>
</evidence>
<feature type="non-terminal residue" evidence="3">
    <location>
        <position position="151"/>
    </location>
</feature>
<sequence length="151" mass="16491">MHCLWLLSMLSVTNANFLFHHYYVHPQQGNCACACPPPPPPPPPPPCICPAPQPQLIPVITRYIQAPPSPSTTLRPLPPPPAPVPSPPHYPLPPPSVPPSITYSFNQPATIHVNGDPDQIFKNLKATELHEIKPTMTTIGSNSYNLQPNII</sequence>
<dbReference type="Proteomes" id="UP001328107">
    <property type="component" value="Unassembled WGS sequence"/>
</dbReference>
<feature type="region of interest" description="Disordered" evidence="1">
    <location>
        <begin position="67"/>
        <end position="92"/>
    </location>
</feature>
<gene>
    <name evidence="3" type="ORF">PMAYCL1PPCAC_29826</name>
</gene>
<keyword evidence="2" id="KW-0732">Signal</keyword>
<accession>A0AAN5DA46</accession>
<keyword evidence="4" id="KW-1185">Reference proteome</keyword>
<name>A0AAN5DA46_9BILA</name>
<dbReference type="PRINTS" id="PR01217">
    <property type="entry name" value="PRICHEXTENSN"/>
</dbReference>
<dbReference type="EMBL" id="BTRK01000006">
    <property type="protein sequence ID" value="GMR59631.1"/>
    <property type="molecule type" value="Genomic_DNA"/>
</dbReference>
<reference evidence="4" key="1">
    <citation type="submission" date="2022-10" db="EMBL/GenBank/DDBJ databases">
        <title>Genome assembly of Pristionchus species.</title>
        <authorList>
            <person name="Yoshida K."/>
            <person name="Sommer R.J."/>
        </authorList>
    </citation>
    <scope>NUCLEOTIDE SEQUENCE [LARGE SCALE GENOMIC DNA]</scope>
    <source>
        <strain evidence="4">RS5460</strain>
    </source>
</reference>
<evidence type="ECO:0000313" key="3">
    <source>
        <dbReference type="EMBL" id="GMR59631.1"/>
    </source>
</evidence>
<organism evidence="3 4">
    <name type="scientific">Pristionchus mayeri</name>
    <dbReference type="NCBI Taxonomy" id="1317129"/>
    <lineage>
        <taxon>Eukaryota</taxon>
        <taxon>Metazoa</taxon>
        <taxon>Ecdysozoa</taxon>
        <taxon>Nematoda</taxon>
        <taxon>Chromadorea</taxon>
        <taxon>Rhabditida</taxon>
        <taxon>Rhabditina</taxon>
        <taxon>Diplogasteromorpha</taxon>
        <taxon>Diplogasteroidea</taxon>
        <taxon>Neodiplogasteridae</taxon>
        <taxon>Pristionchus</taxon>
    </lineage>
</organism>
<dbReference type="AlphaFoldDB" id="A0AAN5DA46"/>
<feature type="chain" id="PRO_5042936473" evidence="2">
    <location>
        <begin position="16"/>
        <end position="151"/>
    </location>
</feature>
<protein>
    <submittedName>
        <fullName evidence="3">Uncharacterized protein</fullName>
    </submittedName>
</protein>
<evidence type="ECO:0000256" key="2">
    <source>
        <dbReference type="SAM" id="SignalP"/>
    </source>
</evidence>
<feature type="signal peptide" evidence="2">
    <location>
        <begin position="1"/>
        <end position="15"/>
    </location>
</feature>